<dbReference type="PANTHER" id="PTHR42693:SF53">
    <property type="entry name" value="ENDO-4-O-SULFATASE"/>
    <property type="match status" value="1"/>
</dbReference>
<reference evidence="5 6" key="1">
    <citation type="submission" date="2016-11" db="EMBL/GenBank/DDBJ databases">
        <authorList>
            <person name="Jaros S."/>
            <person name="Januszkiewicz K."/>
            <person name="Wedrychowicz H."/>
        </authorList>
    </citation>
    <scope>NUCLEOTIDE SEQUENCE [LARGE SCALE GENOMIC DNA]</scope>
    <source>
        <strain evidence="5 6">DSM 44523</strain>
    </source>
</reference>
<evidence type="ECO:0000259" key="4">
    <source>
        <dbReference type="Pfam" id="PF00884"/>
    </source>
</evidence>
<evidence type="ECO:0000313" key="5">
    <source>
        <dbReference type="EMBL" id="SHF26244.1"/>
    </source>
</evidence>
<dbReference type="Gene3D" id="3.30.1120.10">
    <property type="match status" value="1"/>
</dbReference>
<dbReference type="InterPro" id="IPR050738">
    <property type="entry name" value="Sulfatase"/>
</dbReference>
<dbReference type="GO" id="GO:0004065">
    <property type="term" value="F:arylsulfatase activity"/>
    <property type="evidence" value="ECO:0007669"/>
    <property type="project" value="TreeGrafter"/>
</dbReference>
<dbReference type="InterPro" id="IPR017850">
    <property type="entry name" value="Alkaline_phosphatase_core_sf"/>
</dbReference>
<name>A0A1M5A7T5_STRHI</name>
<dbReference type="AlphaFoldDB" id="A0A1M5A7T5"/>
<dbReference type="InterPro" id="IPR000917">
    <property type="entry name" value="Sulfatase_N"/>
</dbReference>
<dbReference type="PANTHER" id="PTHR42693">
    <property type="entry name" value="ARYLSULFATASE FAMILY MEMBER"/>
    <property type="match status" value="1"/>
</dbReference>
<protein>
    <submittedName>
        <fullName evidence="5">Arylsulfatase A</fullName>
    </submittedName>
</protein>
<feature type="compositionally biased region" description="Low complexity" evidence="3">
    <location>
        <begin position="57"/>
        <end position="75"/>
    </location>
</feature>
<gene>
    <name evidence="5" type="ORF">SAMN05444320_1032</name>
</gene>
<dbReference type="Proteomes" id="UP000184501">
    <property type="component" value="Unassembled WGS sequence"/>
</dbReference>
<evidence type="ECO:0000256" key="1">
    <source>
        <dbReference type="ARBA" id="ARBA00008779"/>
    </source>
</evidence>
<dbReference type="RefSeq" id="WP_083959520.1">
    <property type="nucleotide sequence ID" value="NZ_FQVN01000003.1"/>
</dbReference>
<organism evidence="5 6">
    <name type="scientific">Streptoalloteichus hindustanus</name>
    <dbReference type="NCBI Taxonomy" id="2017"/>
    <lineage>
        <taxon>Bacteria</taxon>
        <taxon>Bacillati</taxon>
        <taxon>Actinomycetota</taxon>
        <taxon>Actinomycetes</taxon>
        <taxon>Pseudonocardiales</taxon>
        <taxon>Pseudonocardiaceae</taxon>
        <taxon>Streptoalloteichus</taxon>
    </lineage>
</organism>
<sequence>MSADTDSASAGGDVQDGRRWSRRGVGALFGAAVASTAVAGRAAADSPPEREFHAEAGPGTSTGPTGPTGPTRGRPNVLVVLADDMGWADLSCYGSPDIRTPHLDALARQGVRFTNGYAAAAQCSPTRFALYTGRFPGRLRGGLAEPIASRDEREGIPADHPTLASLLRAAGYRTAMHGKWHCGFLPWYSPTRCGWEEFFGNFAGALDYYSKVNHLGEHDLYEGEVPVRSLAYYTDALTDRTVEFLRRPHDRPWLLNLNFTTPHSPWEAPGDTAVSEELTRRQLAGDRWAMFHVDGGSLTTYVKMVESLDTALGRVFRALRESGQERNTLVLFASDNGGERFSYQWPLSGAKDSLLEGGIRVPTILRWPARVPGGQVRHAPVVTQDWTATILEVAGVVPAPTHPLDGRSVAGHLLRGEPAPDRDLFWRTRRFRALRRGRWKYYRGPALFSGEVTDHLFDLETDVREQANLAARRPAILADLRARWERIDSELLRYP</sequence>
<keyword evidence="2" id="KW-0378">Hydrolase</keyword>
<dbReference type="SUPFAM" id="SSF53649">
    <property type="entry name" value="Alkaline phosphatase-like"/>
    <property type="match status" value="1"/>
</dbReference>
<comment type="similarity">
    <text evidence="1">Belongs to the sulfatase family.</text>
</comment>
<dbReference type="Pfam" id="PF00884">
    <property type="entry name" value="Sulfatase"/>
    <property type="match status" value="1"/>
</dbReference>
<accession>A0A1M5A7T5</accession>
<evidence type="ECO:0000256" key="2">
    <source>
        <dbReference type="ARBA" id="ARBA00022801"/>
    </source>
</evidence>
<evidence type="ECO:0000313" key="6">
    <source>
        <dbReference type="Proteomes" id="UP000184501"/>
    </source>
</evidence>
<dbReference type="Gene3D" id="3.40.720.10">
    <property type="entry name" value="Alkaline Phosphatase, subunit A"/>
    <property type="match status" value="1"/>
</dbReference>
<dbReference type="OrthoDB" id="9777306at2"/>
<evidence type="ECO:0000256" key="3">
    <source>
        <dbReference type="SAM" id="MobiDB-lite"/>
    </source>
</evidence>
<dbReference type="EMBL" id="FQVN01000003">
    <property type="protein sequence ID" value="SHF26244.1"/>
    <property type="molecule type" value="Genomic_DNA"/>
</dbReference>
<proteinExistence type="inferred from homology"/>
<keyword evidence="6" id="KW-1185">Reference proteome</keyword>
<dbReference type="STRING" id="2017.SAMN05444320_1032"/>
<feature type="domain" description="Sulfatase N-terminal" evidence="4">
    <location>
        <begin position="75"/>
        <end position="396"/>
    </location>
</feature>
<feature type="region of interest" description="Disordered" evidence="3">
    <location>
        <begin position="40"/>
        <end position="75"/>
    </location>
</feature>